<comment type="caution">
    <text evidence="2">The sequence shown here is derived from an EMBL/GenBank/DDBJ whole genome shotgun (WGS) entry which is preliminary data.</text>
</comment>
<protein>
    <submittedName>
        <fullName evidence="2">Uncharacterized protein</fullName>
    </submittedName>
</protein>
<evidence type="ECO:0000313" key="2">
    <source>
        <dbReference type="EMBL" id="KAL1837670.1"/>
    </source>
</evidence>
<feature type="region of interest" description="Disordered" evidence="1">
    <location>
        <begin position="1"/>
        <end position="21"/>
    </location>
</feature>
<dbReference type="Proteomes" id="UP001583172">
    <property type="component" value="Unassembled WGS sequence"/>
</dbReference>
<sequence>MSTNSNIDQNVQSNMAPDSEVDDIANGMATGAANVSIQEHDLSVSRLITADGLFKMPQAGVAADEVIAWVKDFVREAPTDLAAADTPCANTRKDEHAANEAPGNAHDYCQRVTQALHDENRALKQEQVAVRSRSRAAEARHRRRTRRMEEVAKFLSGGMGLVEETQGPDAHKLQI</sequence>
<organism evidence="2 3">
    <name type="scientific">Humicola insolens</name>
    <name type="common">Soft-rot fungus</name>
    <dbReference type="NCBI Taxonomy" id="85995"/>
    <lineage>
        <taxon>Eukaryota</taxon>
        <taxon>Fungi</taxon>
        <taxon>Dikarya</taxon>
        <taxon>Ascomycota</taxon>
        <taxon>Pezizomycotina</taxon>
        <taxon>Sordariomycetes</taxon>
        <taxon>Sordariomycetidae</taxon>
        <taxon>Sordariales</taxon>
        <taxon>Chaetomiaceae</taxon>
        <taxon>Mycothermus</taxon>
    </lineage>
</organism>
<reference evidence="2 3" key="1">
    <citation type="journal article" date="2024" name="Commun. Biol.">
        <title>Comparative genomic analysis of thermophilic fungi reveals convergent evolutionary adaptations and gene losses.</title>
        <authorList>
            <person name="Steindorff A.S."/>
            <person name="Aguilar-Pontes M.V."/>
            <person name="Robinson A.J."/>
            <person name="Andreopoulos B."/>
            <person name="LaButti K."/>
            <person name="Kuo A."/>
            <person name="Mondo S."/>
            <person name="Riley R."/>
            <person name="Otillar R."/>
            <person name="Haridas S."/>
            <person name="Lipzen A."/>
            <person name="Grimwood J."/>
            <person name="Schmutz J."/>
            <person name="Clum A."/>
            <person name="Reid I.D."/>
            <person name="Moisan M.C."/>
            <person name="Butler G."/>
            <person name="Nguyen T.T.M."/>
            <person name="Dewar K."/>
            <person name="Conant G."/>
            <person name="Drula E."/>
            <person name="Henrissat B."/>
            <person name="Hansel C."/>
            <person name="Singer S."/>
            <person name="Hutchinson M.I."/>
            <person name="de Vries R.P."/>
            <person name="Natvig D.O."/>
            <person name="Powell A.J."/>
            <person name="Tsang A."/>
            <person name="Grigoriev I.V."/>
        </authorList>
    </citation>
    <scope>NUCLEOTIDE SEQUENCE [LARGE SCALE GENOMIC DNA]</scope>
    <source>
        <strain evidence="2 3">CBS 620.91</strain>
    </source>
</reference>
<proteinExistence type="predicted"/>
<name>A0ABR3V7Q6_HUMIN</name>
<feature type="compositionally biased region" description="Polar residues" evidence="1">
    <location>
        <begin position="1"/>
        <end position="16"/>
    </location>
</feature>
<keyword evidence="3" id="KW-1185">Reference proteome</keyword>
<dbReference type="EMBL" id="JAZGSY010000273">
    <property type="protein sequence ID" value="KAL1837670.1"/>
    <property type="molecule type" value="Genomic_DNA"/>
</dbReference>
<gene>
    <name evidence="2" type="ORF">VTJ49DRAFT_3520</name>
</gene>
<evidence type="ECO:0000256" key="1">
    <source>
        <dbReference type="SAM" id="MobiDB-lite"/>
    </source>
</evidence>
<accession>A0ABR3V7Q6</accession>
<evidence type="ECO:0000313" key="3">
    <source>
        <dbReference type="Proteomes" id="UP001583172"/>
    </source>
</evidence>